<evidence type="ECO:0000313" key="26">
    <source>
        <dbReference type="RefSeq" id="XP_022302082.1"/>
    </source>
</evidence>
<keyword evidence="8 20" id="KW-0547">Nucleotide-binding</keyword>
<feature type="signal peptide" evidence="22">
    <location>
        <begin position="1"/>
        <end position="18"/>
    </location>
</feature>
<feature type="domain" description="Protein kinase" evidence="23">
    <location>
        <begin position="1017"/>
        <end position="1278"/>
    </location>
</feature>
<keyword evidence="5 21" id="KW-0812">Transmembrane</keyword>
<comment type="subcellular location">
    <subcellularLocation>
        <location evidence="1">Membrane</location>
        <topology evidence="1">Single-pass membrane protein</topology>
    </subcellularLocation>
</comment>
<dbReference type="SUPFAM" id="SSF101912">
    <property type="entry name" value="Sema domain"/>
    <property type="match status" value="1"/>
</dbReference>
<dbReference type="SMART" id="SM00219">
    <property type="entry name" value="TyrKc"/>
    <property type="match status" value="1"/>
</dbReference>
<dbReference type="PROSITE" id="PS50011">
    <property type="entry name" value="PROTEIN_KINASE_DOM"/>
    <property type="match status" value="1"/>
</dbReference>
<dbReference type="Pfam" id="PF01833">
    <property type="entry name" value="TIG"/>
    <property type="match status" value="1"/>
</dbReference>
<gene>
    <name evidence="26 27" type="primary">LOC111110043</name>
</gene>
<accession>A0A8B8BFF0</accession>
<dbReference type="SMART" id="SM00423">
    <property type="entry name" value="PSI"/>
    <property type="match status" value="1"/>
</dbReference>
<dbReference type="Gene3D" id="3.30.200.20">
    <property type="entry name" value="Phosphorylase Kinase, domain 1"/>
    <property type="match status" value="1"/>
</dbReference>
<name>A0A8B8BFF0_CRAVI</name>
<evidence type="ECO:0000256" key="20">
    <source>
        <dbReference type="PROSITE-ProRule" id="PRU10141"/>
    </source>
</evidence>
<keyword evidence="12 21" id="KW-1133">Transmembrane helix</keyword>
<dbReference type="InterPro" id="IPR013783">
    <property type="entry name" value="Ig-like_fold"/>
</dbReference>
<keyword evidence="14" id="KW-0829">Tyrosine-protein kinase</keyword>
<dbReference type="PROSITE" id="PS00107">
    <property type="entry name" value="PROTEIN_KINASE_ATP"/>
    <property type="match status" value="1"/>
</dbReference>
<evidence type="ECO:0000256" key="22">
    <source>
        <dbReference type="SAM" id="SignalP"/>
    </source>
</evidence>
<evidence type="ECO:0000256" key="19">
    <source>
        <dbReference type="PROSITE-ProRule" id="PRU00352"/>
    </source>
</evidence>
<evidence type="ECO:0000313" key="25">
    <source>
        <dbReference type="Proteomes" id="UP000694844"/>
    </source>
</evidence>
<feature type="binding site" evidence="20">
    <location>
        <position position="1050"/>
    </location>
    <ligand>
        <name>ATP</name>
        <dbReference type="ChEBI" id="CHEBI:30616"/>
    </ligand>
</feature>
<evidence type="ECO:0000256" key="16">
    <source>
        <dbReference type="ARBA" id="ARBA00023170"/>
    </source>
</evidence>
<keyword evidence="10 20" id="KW-0067">ATP-binding</keyword>
<organism evidence="25 26">
    <name type="scientific">Crassostrea virginica</name>
    <name type="common">Eastern oyster</name>
    <dbReference type="NCBI Taxonomy" id="6565"/>
    <lineage>
        <taxon>Eukaryota</taxon>
        <taxon>Metazoa</taxon>
        <taxon>Spiralia</taxon>
        <taxon>Lophotrochozoa</taxon>
        <taxon>Mollusca</taxon>
        <taxon>Bivalvia</taxon>
        <taxon>Autobranchia</taxon>
        <taxon>Pteriomorphia</taxon>
        <taxon>Ostreida</taxon>
        <taxon>Ostreoidea</taxon>
        <taxon>Ostreidae</taxon>
        <taxon>Crassostrea</taxon>
    </lineage>
</organism>
<dbReference type="OrthoDB" id="6417648at2759"/>
<keyword evidence="4" id="KW-0808">Transferase</keyword>
<evidence type="ECO:0000256" key="5">
    <source>
        <dbReference type="ARBA" id="ARBA00022692"/>
    </source>
</evidence>
<dbReference type="GO" id="GO:0004714">
    <property type="term" value="F:transmembrane receptor protein tyrosine kinase activity"/>
    <property type="evidence" value="ECO:0007669"/>
    <property type="project" value="UniProtKB-EC"/>
</dbReference>
<dbReference type="InterPro" id="IPR036352">
    <property type="entry name" value="Semap_dom_sf"/>
</dbReference>
<dbReference type="Gene3D" id="2.60.40.10">
    <property type="entry name" value="Immunoglobulins"/>
    <property type="match status" value="3"/>
</dbReference>
<dbReference type="Pfam" id="PF01403">
    <property type="entry name" value="Sema"/>
    <property type="match status" value="1"/>
</dbReference>
<dbReference type="FunFam" id="1.10.510.10:FF:000554">
    <property type="entry name" value="Predicted protein"/>
    <property type="match status" value="1"/>
</dbReference>
<evidence type="ECO:0000256" key="12">
    <source>
        <dbReference type="ARBA" id="ARBA00022989"/>
    </source>
</evidence>
<dbReference type="GO" id="GO:0016477">
    <property type="term" value="P:cell migration"/>
    <property type="evidence" value="ECO:0007669"/>
    <property type="project" value="TreeGrafter"/>
</dbReference>
<evidence type="ECO:0000256" key="3">
    <source>
        <dbReference type="ARBA" id="ARBA00022553"/>
    </source>
</evidence>
<dbReference type="InterPro" id="IPR016201">
    <property type="entry name" value="PSI"/>
</dbReference>
<keyword evidence="15" id="KW-1015">Disulfide bond</keyword>
<evidence type="ECO:0000256" key="9">
    <source>
        <dbReference type="ARBA" id="ARBA00022777"/>
    </source>
</evidence>
<dbReference type="KEGG" id="cvn:111110043"/>
<dbReference type="GeneID" id="111110043"/>
<feature type="domain" description="Sema" evidence="24">
    <location>
        <begin position="1"/>
        <end position="456"/>
    </location>
</feature>
<dbReference type="PRINTS" id="PR00109">
    <property type="entry name" value="TYRKINASE"/>
</dbReference>
<evidence type="ECO:0000256" key="17">
    <source>
        <dbReference type="ARBA" id="ARBA00023180"/>
    </source>
</evidence>
<dbReference type="InterPro" id="IPR001245">
    <property type="entry name" value="Ser-Thr/Tyr_kinase_cat_dom"/>
</dbReference>
<keyword evidence="7" id="KW-0677">Repeat</keyword>
<evidence type="ECO:0000256" key="18">
    <source>
        <dbReference type="ARBA" id="ARBA00051243"/>
    </source>
</evidence>
<evidence type="ECO:0000259" key="23">
    <source>
        <dbReference type="PROSITE" id="PS50011"/>
    </source>
</evidence>
<dbReference type="InterPro" id="IPR001627">
    <property type="entry name" value="Semap_dom"/>
</dbReference>
<reference evidence="26 27" key="1">
    <citation type="submission" date="2025-04" db="UniProtKB">
        <authorList>
            <consortium name="RefSeq"/>
        </authorList>
    </citation>
    <scope>IDENTIFICATION</scope>
    <source>
        <tissue evidence="26 27">Whole sample</tissue>
    </source>
</reference>
<keyword evidence="9" id="KW-0418">Kinase</keyword>
<dbReference type="InterPro" id="IPR000719">
    <property type="entry name" value="Prot_kinase_dom"/>
</dbReference>
<dbReference type="GO" id="GO:0007169">
    <property type="term" value="P:cell surface receptor protein tyrosine kinase signaling pathway"/>
    <property type="evidence" value="ECO:0007669"/>
    <property type="project" value="TreeGrafter"/>
</dbReference>
<dbReference type="InterPro" id="IPR017441">
    <property type="entry name" value="Protein_kinase_ATP_BS"/>
</dbReference>
<dbReference type="InterPro" id="IPR002909">
    <property type="entry name" value="IPT_dom"/>
</dbReference>
<dbReference type="SMART" id="SM00429">
    <property type="entry name" value="IPT"/>
    <property type="match status" value="3"/>
</dbReference>
<dbReference type="SUPFAM" id="SSF103575">
    <property type="entry name" value="Plexin repeat"/>
    <property type="match status" value="1"/>
</dbReference>
<dbReference type="Gene3D" id="3.30.1680.10">
    <property type="entry name" value="ligand-binding face of the semaphorins, domain 2"/>
    <property type="match status" value="1"/>
</dbReference>
<dbReference type="Proteomes" id="UP000694844">
    <property type="component" value="Chromosome 8"/>
</dbReference>
<dbReference type="InterPro" id="IPR014756">
    <property type="entry name" value="Ig_E-set"/>
</dbReference>
<dbReference type="Pfam" id="PF07714">
    <property type="entry name" value="PK_Tyr_Ser-Thr"/>
    <property type="match status" value="1"/>
</dbReference>
<dbReference type="SMART" id="SM00630">
    <property type="entry name" value="Sema"/>
    <property type="match status" value="1"/>
</dbReference>
<dbReference type="RefSeq" id="XP_022302083.1">
    <property type="nucleotide sequence ID" value="XM_022446375.1"/>
</dbReference>
<keyword evidence="25" id="KW-1185">Reference proteome</keyword>
<evidence type="ECO:0000256" key="13">
    <source>
        <dbReference type="ARBA" id="ARBA00023136"/>
    </source>
</evidence>
<dbReference type="Gene3D" id="1.10.510.10">
    <property type="entry name" value="Transferase(Phosphotransferase) domain 1"/>
    <property type="match status" value="1"/>
</dbReference>
<dbReference type="InterPro" id="IPR015943">
    <property type="entry name" value="WD40/YVTN_repeat-like_dom_sf"/>
</dbReference>
<sequence>MIIIPLLVLLGNFQVLRCSFYLTIEATHALSDLRKITIDRRSGEIIVGGRNVVLKLNSKFESIAEFALGPKFSSKYCRPHEIRSCPNATNLNNIVSILEFLPERNQTLVCGSLEYGNCSLLAESELKPLAHDEQTNYLGSDQGSIFVPFNIKNQAVYFTGTSWDGRNTMDEEFSFKTLLKTKFSYKTAFSKKGLCSEKRKDFNLKFLYGFQDEKHVYALYLMNRSDHGRNYFETKISKICKEDKYFGSFQELILSCDMHNIATAAYHSYNKDLYVAFGTGNQSLGAQPSSIVCKYSADEIKKRFDSSFIMCYSDLKKKGYTPPRWSTCESPNICTASPQISVNSVCTSDSLYEIRGLESIEPWLTGHVEVYRDPKRLITSVLPQTPTYDNHAIVWLGTSDGHIIKVGTQMGNKSIVYSEYDLTRNRKTKIESDVEIDSGGDNGYFLHGNKVTKFPLNSCQIYTSCGTCVSKKDPLRCGWCKDSCLKKEECSTTWYNDSCPPFIDEVTPISGPTEGGTLLTVVGENFGLSNQPAPTVSIGSILCENVTWNDTIIFCSLPPIESGPHTGKVVVQTTLQHSTGGYMINGMSEIGDFNFTFKIPVTSTMSPHFGPLHGNTLLTIEGENLNIGRNAFLSMCEIIRRNSTSIICKTNECQDIHAGDTDLKNSKACPFCDKITLTIDNFRTNVMNKSFCYRPNPVIEDISRNSTIISGGLVLKITGKHFDSVQRYVFRVVMPTNITMDTFCTQINGSEITCLTPDLRNSSIVGNTVQGVLLLNDDDFYWKARARNTPYHLKVFKDPSFEMIDRSLLTDVLLNSHHLELKGRNLHGLKPEDIRITIDKLNCSVIYVGYSMVRCDLSAEKARLLQEEKSYSLKISIGNMDIHLGQMAFNHQKKLNLGGKKTLIPTALTCVLLILLVVCIICMRRYRVGPFKRKIIHHAPTVAYFPDNPVQQVSHRLMPDTDPESSTSTKLNDYVRDFDGNLLDHASYGTPNSVFADTVLVLEKQNLLIDGDCLRFDRDCSNLGRGNFGCVYKAFLKRQGQGLEIIVAVKTIIRSSEADVNAFLNEALIMKDFNHPNVLTLIGITLDKGEFPMVILPFMQNGSLLSYIRNENNMPTVKHLVTYGLHIALGMEYMAENKFVHRDLAARNCMLDSNFTVKVADFGLTRDVYSKEYYSSENKQRLPVKWMAPESLEQGKYSAKSDVWSYGVLLWELMTRGAIPYSVVDNWDVGAYIRSGRRLPRPEYCQPYLYRLMRFCWQENPEKRPTFSKLRMEIQKMLNIKDSSKMAGDTQVELDRCTNYHYMDEMSLARQRSLSTKWSVSSEEAALL</sequence>
<feature type="transmembrane region" description="Helical" evidence="21">
    <location>
        <begin position="903"/>
        <end position="923"/>
    </location>
</feature>
<dbReference type="Gene3D" id="2.130.10.10">
    <property type="entry name" value="YVTN repeat-like/Quinoprotein amine dehydrogenase"/>
    <property type="match status" value="1"/>
</dbReference>
<keyword evidence="13 21" id="KW-0472">Membrane</keyword>
<evidence type="ECO:0000256" key="14">
    <source>
        <dbReference type="ARBA" id="ARBA00023137"/>
    </source>
</evidence>
<evidence type="ECO:0000256" key="11">
    <source>
        <dbReference type="ARBA" id="ARBA00022843"/>
    </source>
</evidence>
<dbReference type="PROSITE" id="PS51004">
    <property type="entry name" value="SEMA"/>
    <property type="match status" value="1"/>
</dbReference>
<dbReference type="GO" id="GO:0005524">
    <property type="term" value="F:ATP binding"/>
    <property type="evidence" value="ECO:0007669"/>
    <property type="project" value="UniProtKB-UniRule"/>
</dbReference>
<evidence type="ECO:0000256" key="6">
    <source>
        <dbReference type="ARBA" id="ARBA00022729"/>
    </source>
</evidence>
<dbReference type="InterPro" id="IPR020635">
    <property type="entry name" value="Tyr_kinase_cat_dom"/>
</dbReference>
<protein>
    <recommendedName>
        <fullName evidence="2">receptor protein-tyrosine kinase</fullName>
        <ecNumber evidence="2">2.7.10.1</ecNumber>
    </recommendedName>
</protein>
<dbReference type="InterPro" id="IPR050122">
    <property type="entry name" value="RTK"/>
</dbReference>
<dbReference type="EC" id="2.7.10.1" evidence="2"/>
<evidence type="ECO:0000313" key="27">
    <source>
        <dbReference type="RefSeq" id="XP_022302083.1"/>
    </source>
</evidence>
<evidence type="ECO:0000259" key="24">
    <source>
        <dbReference type="PROSITE" id="PS51004"/>
    </source>
</evidence>
<keyword evidence="6 22" id="KW-0732">Signal</keyword>
<dbReference type="PANTHER" id="PTHR24416:SF564">
    <property type="entry name" value="MACROPHAGE-STIMULATING PROTEIN RECEPTOR"/>
    <property type="match status" value="1"/>
</dbReference>
<dbReference type="PANTHER" id="PTHR24416">
    <property type="entry name" value="TYROSINE-PROTEIN KINASE RECEPTOR"/>
    <property type="match status" value="1"/>
</dbReference>
<dbReference type="GO" id="GO:0007399">
    <property type="term" value="P:nervous system development"/>
    <property type="evidence" value="ECO:0007669"/>
    <property type="project" value="TreeGrafter"/>
</dbReference>
<evidence type="ECO:0000256" key="4">
    <source>
        <dbReference type="ARBA" id="ARBA00022679"/>
    </source>
</evidence>
<proteinExistence type="predicted"/>
<keyword evidence="3" id="KW-0597">Phosphoprotein</keyword>
<dbReference type="GO" id="GO:0005886">
    <property type="term" value="C:plasma membrane"/>
    <property type="evidence" value="ECO:0007669"/>
    <property type="project" value="TreeGrafter"/>
</dbReference>
<dbReference type="SUPFAM" id="SSF81296">
    <property type="entry name" value="E set domains"/>
    <property type="match status" value="3"/>
</dbReference>
<dbReference type="RefSeq" id="XP_022302082.1">
    <property type="nucleotide sequence ID" value="XM_022446374.1"/>
</dbReference>
<keyword evidence="16" id="KW-0675">Receptor</keyword>
<evidence type="ECO:0000256" key="7">
    <source>
        <dbReference type="ARBA" id="ARBA00022737"/>
    </source>
</evidence>
<dbReference type="CDD" id="cd00603">
    <property type="entry name" value="IPT_PCSR"/>
    <property type="match status" value="1"/>
</dbReference>
<evidence type="ECO:0000256" key="8">
    <source>
        <dbReference type="ARBA" id="ARBA00022741"/>
    </source>
</evidence>
<evidence type="ECO:0000256" key="21">
    <source>
        <dbReference type="SAM" id="Phobius"/>
    </source>
</evidence>
<dbReference type="SUPFAM" id="SSF56112">
    <property type="entry name" value="Protein kinase-like (PK-like)"/>
    <property type="match status" value="1"/>
</dbReference>
<feature type="chain" id="PRO_5044666012" description="receptor protein-tyrosine kinase" evidence="22">
    <location>
        <begin position="19"/>
        <end position="1328"/>
    </location>
</feature>
<dbReference type="PROSITE" id="PS00109">
    <property type="entry name" value="PROTEIN_KINASE_TYR"/>
    <property type="match status" value="1"/>
</dbReference>
<evidence type="ECO:0000256" key="1">
    <source>
        <dbReference type="ARBA" id="ARBA00004167"/>
    </source>
</evidence>
<dbReference type="InterPro" id="IPR008266">
    <property type="entry name" value="Tyr_kinase_AS"/>
</dbReference>
<evidence type="ECO:0000256" key="10">
    <source>
        <dbReference type="ARBA" id="ARBA00022840"/>
    </source>
</evidence>
<dbReference type="InterPro" id="IPR011009">
    <property type="entry name" value="Kinase-like_dom_sf"/>
</dbReference>
<comment type="catalytic activity">
    <reaction evidence="18">
        <text>L-tyrosyl-[protein] + ATP = O-phospho-L-tyrosyl-[protein] + ADP + H(+)</text>
        <dbReference type="Rhea" id="RHEA:10596"/>
        <dbReference type="Rhea" id="RHEA-COMP:10136"/>
        <dbReference type="Rhea" id="RHEA-COMP:20101"/>
        <dbReference type="ChEBI" id="CHEBI:15378"/>
        <dbReference type="ChEBI" id="CHEBI:30616"/>
        <dbReference type="ChEBI" id="CHEBI:46858"/>
        <dbReference type="ChEBI" id="CHEBI:61978"/>
        <dbReference type="ChEBI" id="CHEBI:456216"/>
        <dbReference type="EC" id="2.7.10.1"/>
    </reaction>
</comment>
<dbReference type="GO" id="GO:0043235">
    <property type="term" value="C:receptor complex"/>
    <property type="evidence" value="ECO:0007669"/>
    <property type="project" value="TreeGrafter"/>
</dbReference>
<evidence type="ECO:0000256" key="15">
    <source>
        <dbReference type="ARBA" id="ARBA00023157"/>
    </source>
</evidence>
<keyword evidence="17" id="KW-0325">Glycoprotein</keyword>
<evidence type="ECO:0000256" key="2">
    <source>
        <dbReference type="ARBA" id="ARBA00011902"/>
    </source>
</evidence>
<keyword evidence="11" id="KW-0832">Ubl conjugation</keyword>
<comment type="caution">
    <text evidence="19">Lacks conserved residue(s) required for the propagation of feature annotation.</text>
</comment>